<keyword evidence="3" id="KW-1185">Reference proteome</keyword>
<keyword evidence="1" id="KW-0732">Signal</keyword>
<evidence type="ECO:0000256" key="1">
    <source>
        <dbReference type="SAM" id="SignalP"/>
    </source>
</evidence>
<feature type="signal peptide" evidence="1">
    <location>
        <begin position="1"/>
        <end position="22"/>
    </location>
</feature>
<evidence type="ECO:0000313" key="2">
    <source>
        <dbReference type="EMBL" id="WAS97062.1"/>
    </source>
</evidence>
<dbReference type="Proteomes" id="UP001164459">
    <property type="component" value="Chromosome"/>
</dbReference>
<evidence type="ECO:0000313" key="3">
    <source>
        <dbReference type="Proteomes" id="UP001164459"/>
    </source>
</evidence>
<reference evidence="2" key="1">
    <citation type="submission" date="2022-11" db="EMBL/GenBank/DDBJ databases">
        <title>Minimal conservation of predation-associated metabolite biosynthetic gene clusters underscores biosynthetic potential of Myxococcota including descriptions for ten novel species: Archangium lansinium sp. nov., Myxococcus landrumus sp. nov., Nannocystis bai.</title>
        <authorList>
            <person name="Ahearne A."/>
            <person name="Stevens C."/>
            <person name="Dowd S."/>
        </authorList>
    </citation>
    <scope>NUCLEOTIDE SEQUENCE</scope>
    <source>
        <strain evidence="2">Fl3</strain>
    </source>
</reference>
<dbReference type="EMBL" id="CP114040">
    <property type="protein sequence ID" value="WAS97062.1"/>
    <property type="molecule type" value="Genomic_DNA"/>
</dbReference>
<proteinExistence type="predicted"/>
<dbReference type="RefSeq" id="WP_269039426.1">
    <property type="nucleotide sequence ID" value="NZ_CP114040.1"/>
</dbReference>
<sequence>MKLLRNALWMSLALFAAACADAKSVDHAALTGKLAEVNKRICACKDMACVDSTEKEFALLWQEVLAANKDDRAVLSKYAEQDVEHNKCVKEAMAAMGHK</sequence>
<accession>A0ABY7HCS4</accession>
<dbReference type="PROSITE" id="PS51257">
    <property type="entry name" value="PROKAR_LIPOPROTEIN"/>
    <property type="match status" value="1"/>
</dbReference>
<gene>
    <name evidence="2" type="ORF">O0S08_13015</name>
</gene>
<protein>
    <submittedName>
        <fullName evidence="2">Uncharacterized protein</fullName>
    </submittedName>
</protein>
<feature type="chain" id="PRO_5045936885" evidence="1">
    <location>
        <begin position="23"/>
        <end position="99"/>
    </location>
</feature>
<organism evidence="2 3">
    <name type="scientific">Nannocystis punicea</name>
    <dbReference type="NCBI Taxonomy" id="2995304"/>
    <lineage>
        <taxon>Bacteria</taxon>
        <taxon>Pseudomonadati</taxon>
        <taxon>Myxococcota</taxon>
        <taxon>Polyangia</taxon>
        <taxon>Nannocystales</taxon>
        <taxon>Nannocystaceae</taxon>
        <taxon>Nannocystis</taxon>
    </lineage>
</organism>
<name>A0ABY7HCS4_9BACT</name>